<dbReference type="RefSeq" id="WP_186865492.1">
    <property type="nucleotide sequence ID" value="NZ_JACOPE010000001.1"/>
</dbReference>
<feature type="region of interest" description="Disordered" evidence="1">
    <location>
        <begin position="1"/>
        <end position="30"/>
    </location>
</feature>
<dbReference type="EMBL" id="JACOPE010000001">
    <property type="protein sequence ID" value="MBC5684727.1"/>
    <property type="molecule type" value="Genomic_DNA"/>
</dbReference>
<accession>A0ABR7GBA8</accession>
<evidence type="ECO:0000256" key="1">
    <source>
        <dbReference type="SAM" id="MobiDB-lite"/>
    </source>
</evidence>
<protein>
    <submittedName>
        <fullName evidence="2">Beta-propeller domain-containing protein</fullName>
    </submittedName>
</protein>
<gene>
    <name evidence="2" type="ORF">H8S40_14495</name>
</gene>
<proteinExistence type="predicted"/>
<keyword evidence="3" id="KW-1185">Reference proteome</keyword>
<dbReference type="Pfam" id="PF09826">
    <property type="entry name" value="Beta_propel"/>
    <property type="match status" value="1"/>
</dbReference>
<dbReference type="Proteomes" id="UP000631576">
    <property type="component" value="Unassembled WGS sequence"/>
</dbReference>
<name>A0ABR7GBA8_9FIRM</name>
<sequence>MSGKELKSHVTEEQFEDEKDRKIGNELREEADKIEVPDKLKPERIELMLREHTEQKVKRWKPIYTAIAAACCAVIVGGTAVGVELDKKSDSNYTASLKEKTKSKNTEKAAAGTQIASAKDYDEVYDYVKAQEESQSVQARGGAATYSAEGASMDSSSEKAVASSDTSVMQAVDSGVTASDYSDTNVREDGVGEGDIVKTDGKNLYTMYNNRIEIVNIEKQNMEQAATIRLEKNQDIREIYIKDDQLVVVYTESYYGDETDSYSYRIVTTAEIYDVSNPDKPMSKGKVTQSGNYNTMRVSGDYVYLLSDFNASIVNGRDAIGEYVPSVQGKLVEDSNICMPQYVRGDTYTVVSSFSLKNPEEKVDSKAIFGCSGLVYVSKNNIYVCESYYNSDDSDVTQTCIRKISYKDGILKAVGQTRIDGTLNDSFSLDEYEGNLRLVTTVSSNGDSGIMPLVLFGDSADSEIAKQEDTNYLYILDDKLNELSKIEDIAKDEQVYSARFIGKTGYVVTYKQTDPLFSIDLSDPKNPQIIGELKIPGFSEYLHPYGDGLLLGIGMDVDDTGTTTNGVKLSMFDISNPEDVAEVQKYVMEDCYSTNVTYEYKAAMIDVEKNMIGFVAYGENTKYYIFSYDESGFKCLFEREMTGYGNVRGLYAGEYFFLVSGNTVEKYELNGFKKVDDIVL</sequence>
<evidence type="ECO:0000313" key="2">
    <source>
        <dbReference type="EMBL" id="MBC5684727.1"/>
    </source>
</evidence>
<dbReference type="InterPro" id="IPR019198">
    <property type="entry name" value="Beta_propeller_containing"/>
</dbReference>
<comment type="caution">
    <text evidence="2">The sequence shown here is derived from an EMBL/GenBank/DDBJ whole genome shotgun (WGS) entry which is preliminary data.</text>
</comment>
<evidence type="ECO:0000313" key="3">
    <source>
        <dbReference type="Proteomes" id="UP000631576"/>
    </source>
</evidence>
<organism evidence="2 3">
    <name type="scientific">Ruminococcus hominis</name>
    <dbReference type="NCBI Taxonomy" id="2763065"/>
    <lineage>
        <taxon>Bacteria</taxon>
        <taxon>Bacillati</taxon>
        <taxon>Bacillota</taxon>
        <taxon>Clostridia</taxon>
        <taxon>Eubacteriales</taxon>
        <taxon>Oscillospiraceae</taxon>
        <taxon>Ruminococcus</taxon>
    </lineage>
</organism>
<reference evidence="2 3" key="1">
    <citation type="submission" date="2020-08" db="EMBL/GenBank/DDBJ databases">
        <title>Genome public.</title>
        <authorList>
            <person name="Liu C."/>
            <person name="Sun Q."/>
        </authorList>
    </citation>
    <scope>NUCLEOTIDE SEQUENCE [LARGE SCALE GENOMIC DNA]</scope>
    <source>
        <strain evidence="2 3">NSJ-13</strain>
    </source>
</reference>